<keyword evidence="3" id="KW-1185">Reference proteome</keyword>
<protein>
    <submittedName>
        <fullName evidence="2">Uncharacterized protein</fullName>
    </submittedName>
</protein>
<proteinExistence type="predicted"/>
<feature type="region of interest" description="Disordered" evidence="1">
    <location>
        <begin position="1"/>
        <end position="64"/>
    </location>
</feature>
<dbReference type="AlphaFoldDB" id="W7TM96"/>
<evidence type="ECO:0000313" key="3">
    <source>
        <dbReference type="Proteomes" id="UP000019335"/>
    </source>
</evidence>
<dbReference type="Proteomes" id="UP000019335">
    <property type="component" value="Unassembled WGS sequence"/>
</dbReference>
<organism evidence="2 3">
    <name type="scientific">Nannochloropsis gaditana</name>
    <dbReference type="NCBI Taxonomy" id="72520"/>
    <lineage>
        <taxon>Eukaryota</taxon>
        <taxon>Sar</taxon>
        <taxon>Stramenopiles</taxon>
        <taxon>Ochrophyta</taxon>
        <taxon>Eustigmatophyceae</taxon>
        <taxon>Eustigmatales</taxon>
        <taxon>Monodopsidaceae</taxon>
        <taxon>Nannochloropsis</taxon>
    </lineage>
</organism>
<evidence type="ECO:0000256" key="1">
    <source>
        <dbReference type="SAM" id="MobiDB-lite"/>
    </source>
</evidence>
<gene>
    <name evidence="2" type="ORF">Naga_100564g6</name>
</gene>
<evidence type="ECO:0000313" key="2">
    <source>
        <dbReference type="EMBL" id="EWM21551.1"/>
    </source>
</evidence>
<name>W7TM96_9STRA</name>
<sequence length="80" mass="8813">MGGRQRSAGRNKKDGKTPSRHCVQSAPQSHKKSIEAKLSIRGHESATKRGRSSRGGAGDSLEHARPMSCQKRIYFFSFVV</sequence>
<accession>W7TM96</accession>
<comment type="caution">
    <text evidence="2">The sequence shown here is derived from an EMBL/GenBank/DDBJ whole genome shotgun (WGS) entry which is preliminary data.</text>
</comment>
<reference evidence="2 3" key="1">
    <citation type="journal article" date="2014" name="Mol. Plant">
        <title>Chromosome Scale Genome Assembly and Transcriptome Profiling of Nannochloropsis gaditana in Nitrogen Depletion.</title>
        <authorList>
            <person name="Corteggiani Carpinelli E."/>
            <person name="Telatin A."/>
            <person name="Vitulo N."/>
            <person name="Forcato C."/>
            <person name="D'Angelo M."/>
            <person name="Schiavon R."/>
            <person name="Vezzi A."/>
            <person name="Giacometti G.M."/>
            <person name="Morosinotto T."/>
            <person name="Valle G."/>
        </authorList>
    </citation>
    <scope>NUCLEOTIDE SEQUENCE [LARGE SCALE GENOMIC DNA]</scope>
    <source>
        <strain evidence="2 3">B-31</strain>
    </source>
</reference>
<dbReference type="EMBL" id="AZIL01002448">
    <property type="protein sequence ID" value="EWM21551.1"/>
    <property type="molecule type" value="Genomic_DNA"/>
</dbReference>